<name>A0AAQ3UBH1_PASNO</name>
<feature type="region of interest" description="Disordered" evidence="1">
    <location>
        <begin position="1"/>
        <end position="45"/>
    </location>
</feature>
<evidence type="ECO:0000313" key="3">
    <source>
        <dbReference type="Proteomes" id="UP001341281"/>
    </source>
</evidence>
<feature type="compositionally biased region" description="Polar residues" evidence="1">
    <location>
        <begin position="224"/>
        <end position="233"/>
    </location>
</feature>
<feature type="compositionally biased region" description="Basic residues" evidence="1">
    <location>
        <begin position="234"/>
        <end position="249"/>
    </location>
</feature>
<feature type="region of interest" description="Disordered" evidence="1">
    <location>
        <begin position="224"/>
        <end position="251"/>
    </location>
</feature>
<dbReference type="EMBL" id="CP144752">
    <property type="protein sequence ID" value="WVZ89148.1"/>
    <property type="molecule type" value="Genomic_DNA"/>
</dbReference>
<dbReference type="Proteomes" id="UP001341281">
    <property type="component" value="Chromosome 08"/>
</dbReference>
<evidence type="ECO:0000313" key="2">
    <source>
        <dbReference type="EMBL" id="WVZ89148.1"/>
    </source>
</evidence>
<organism evidence="2 3">
    <name type="scientific">Paspalum notatum var. saurae</name>
    <dbReference type="NCBI Taxonomy" id="547442"/>
    <lineage>
        <taxon>Eukaryota</taxon>
        <taxon>Viridiplantae</taxon>
        <taxon>Streptophyta</taxon>
        <taxon>Embryophyta</taxon>
        <taxon>Tracheophyta</taxon>
        <taxon>Spermatophyta</taxon>
        <taxon>Magnoliopsida</taxon>
        <taxon>Liliopsida</taxon>
        <taxon>Poales</taxon>
        <taxon>Poaceae</taxon>
        <taxon>PACMAD clade</taxon>
        <taxon>Panicoideae</taxon>
        <taxon>Andropogonodae</taxon>
        <taxon>Paspaleae</taxon>
        <taxon>Paspalinae</taxon>
        <taxon>Paspalum</taxon>
    </lineage>
</organism>
<proteinExistence type="predicted"/>
<evidence type="ECO:0000256" key="1">
    <source>
        <dbReference type="SAM" id="MobiDB-lite"/>
    </source>
</evidence>
<reference evidence="2 3" key="1">
    <citation type="submission" date="2024-02" db="EMBL/GenBank/DDBJ databases">
        <title>High-quality chromosome-scale genome assembly of Pensacola bahiagrass (Paspalum notatum Flugge var. saurae).</title>
        <authorList>
            <person name="Vega J.M."/>
            <person name="Podio M."/>
            <person name="Orjuela J."/>
            <person name="Siena L.A."/>
            <person name="Pessino S.C."/>
            <person name="Combes M.C."/>
            <person name="Mariac C."/>
            <person name="Albertini E."/>
            <person name="Pupilli F."/>
            <person name="Ortiz J.P.A."/>
            <person name="Leblanc O."/>
        </authorList>
    </citation>
    <scope>NUCLEOTIDE SEQUENCE [LARGE SCALE GENOMIC DNA]</scope>
    <source>
        <strain evidence="2">R1</strain>
        <tissue evidence="2">Leaf</tissue>
    </source>
</reference>
<accession>A0AAQ3UBH1</accession>
<feature type="region of interest" description="Disordered" evidence="1">
    <location>
        <begin position="282"/>
        <end position="379"/>
    </location>
</feature>
<evidence type="ECO:0008006" key="4">
    <source>
        <dbReference type="Google" id="ProtNLM"/>
    </source>
</evidence>
<protein>
    <recommendedName>
        <fullName evidence="4">Pentatricopeptide repeat-containing protein</fullName>
    </recommendedName>
</protein>
<keyword evidence="3" id="KW-1185">Reference proteome</keyword>
<gene>
    <name evidence="2" type="ORF">U9M48_035592</name>
</gene>
<feature type="compositionally biased region" description="Low complexity" evidence="1">
    <location>
        <begin position="22"/>
        <end position="44"/>
    </location>
</feature>
<sequence length="393" mass="41311">MAFSRGGCPSPTPSSHSKRLRPAASSRSGRPRPAASSRGGAAPPKRLFGAVVAGEHYKNPIGFQRACSGPLPRRPSAPARRLPAQAPCSPASACAGPLPCRPSAPARRRARLPVAALRLLVQAPCSPTSARSYLICRSCAGGADPAHALKLLSAAVEDHGVVVVAPSTYRVMVVGLCVREEVDGTLKVFDVMTRLPCARSESLLCCWRLLHSRMSKEDILKVQANSGVNSNGSQRRHPRRGGHGRRHPWRGPTSLLPCGHALLAHGATYLRSVSSGMRQLVPDAEDEVRRQRRLQHHSPQAAAASSGGGSRGGTAAAVPATSGGGVGDPERGGRSWGGLQQWRHSPRPSTALSRVSRGGGGYLVERSRAGESSTPKGGAWRSFNVAAKMAWGT</sequence>
<dbReference type="AlphaFoldDB" id="A0AAQ3UBH1"/>